<evidence type="ECO:0000313" key="2">
    <source>
        <dbReference type="WBParaSite" id="jg22433"/>
    </source>
</evidence>
<dbReference type="AlphaFoldDB" id="A0A915DSE9"/>
<protein>
    <submittedName>
        <fullName evidence="2">Uncharacterized protein</fullName>
    </submittedName>
</protein>
<evidence type="ECO:0000313" key="1">
    <source>
        <dbReference type="Proteomes" id="UP000887574"/>
    </source>
</evidence>
<dbReference type="WBParaSite" id="jg22433">
    <property type="protein sequence ID" value="jg22433"/>
    <property type="gene ID" value="jg22433"/>
</dbReference>
<proteinExistence type="predicted"/>
<reference evidence="2" key="1">
    <citation type="submission" date="2022-11" db="UniProtKB">
        <authorList>
            <consortium name="WormBaseParasite"/>
        </authorList>
    </citation>
    <scope>IDENTIFICATION</scope>
</reference>
<keyword evidence="1" id="KW-1185">Reference proteome</keyword>
<dbReference type="Proteomes" id="UP000887574">
    <property type="component" value="Unplaced"/>
</dbReference>
<name>A0A915DSE9_9BILA</name>
<sequence>MADPLILLQEYAQGRREITELTYNGVLYYGFGDVAYPMMPKLHCESITDLKNTTLLNQSFPYGKLSPPNILPTSKKSVEGALSQLRECKEKMS</sequence>
<organism evidence="1 2">
    <name type="scientific">Ditylenchus dipsaci</name>
    <dbReference type="NCBI Taxonomy" id="166011"/>
    <lineage>
        <taxon>Eukaryota</taxon>
        <taxon>Metazoa</taxon>
        <taxon>Ecdysozoa</taxon>
        <taxon>Nematoda</taxon>
        <taxon>Chromadorea</taxon>
        <taxon>Rhabditida</taxon>
        <taxon>Tylenchina</taxon>
        <taxon>Tylenchomorpha</taxon>
        <taxon>Sphaerularioidea</taxon>
        <taxon>Anguinidae</taxon>
        <taxon>Anguininae</taxon>
        <taxon>Ditylenchus</taxon>
    </lineage>
</organism>
<accession>A0A915DSE9</accession>